<evidence type="ECO:0000313" key="4">
    <source>
        <dbReference type="Proteomes" id="UP000830116"/>
    </source>
</evidence>
<gene>
    <name evidence="3" type="ORF">MNR06_12245</name>
</gene>
<organism evidence="3 4">
    <name type="scientific">Bdellovibrio reynosensis</name>
    <dbReference type="NCBI Taxonomy" id="2835041"/>
    <lineage>
        <taxon>Bacteria</taxon>
        <taxon>Pseudomonadati</taxon>
        <taxon>Bdellovibrionota</taxon>
        <taxon>Bdellovibrionia</taxon>
        <taxon>Bdellovibrionales</taxon>
        <taxon>Pseudobdellovibrionaceae</taxon>
        <taxon>Bdellovibrio</taxon>
    </lineage>
</organism>
<feature type="repeat" description="TPR" evidence="1">
    <location>
        <begin position="190"/>
        <end position="223"/>
    </location>
</feature>
<dbReference type="SUPFAM" id="SSF48452">
    <property type="entry name" value="TPR-like"/>
    <property type="match status" value="1"/>
</dbReference>
<dbReference type="Pfam" id="PF13432">
    <property type="entry name" value="TPR_16"/>
    <property type="match status" value="1"/>
</dbReference>
<keyword evidence="4" id="KW-1185">Reference proteome</keyword>
<dbReference type="PANTHER" id="PTHR12558:SF13">
    <property type="entry name" value="CELL DIVISION CYCLE PROTEIN 27 HOMOLOG"/>
    <property type="match status" value="1"/>
</dbReference>
<dbReference type="InterPro" id="IPR011990">
    <property type="entry name" value="TPR-like_helical_dom_sf"/>
</dbReference>
<feature type="compositionally biased region" description="Basic and acidic residues" evidence="2">
    <location>
        <begin position="53"/>
        <end position="62"/>
    </location>
</feature>
<sequence>MMTGLYFNRSLIILFLSFVSFLAIGLGGSNAVANDTQDEFALFETAPKKKPVKKTESKKAPDAKPAPTATPTPPVATPTATPSAPEAAPPVPAKAEAEPAKAPVVSTDKFEQLKAEIRKNPKDGKLITDLAEELFKRKEYEKVTLLLWKHIDKIDRRGIILLTKAHEQRNEPAEMMRALNVELGKDDKDFEAYTLMAKAYAIQRKSKEAMENYKKAVELNPKYEPAYDGLIELYQKREPPNLYELRILFQDMIANIGPRPQYLRKLCEINTMDGTYDAAITTCKEAIAKDTKVADPFVYLGVSQRANGDDAIALQTLKKAALDFPKAEIAQYYYGRLLEEQKNYVDAMRFYKAGTEADSQAARSWLGLATSSFEIRKYELSLIAYKNACKYDKKNAVAFRKATSILRNAKNGQWIDKFESASDTCTF</sequence>
<reference evidence="3" key="1">
    <citation type="submission" date="2022-03" db="EMBL/GenBank/DDBJ databases">
        <title>Genome Identification and Characterization of new species Bdellovibrio reynosense LBG001 sp. nov. from a Mexico soil sample.</title>
        <authorList>
            <person name="Camilli A."/>
            <person name="Ajao Y."/>
            <person name="Guo X."/>
        </authorList>
    </citation>
    <scope>NUCLEOTIDE SEQUENCE</scope>
    <source>
        <strain evidence="3">LBG001</strain>
    </source>
</reference>
<evidence type="ECO:0000256" key="2">
    <source>
        <dbReference type="SAM" id="MobiDB-lite"/>
    </source>
</evidence>
<dbReference type="RefSeq" id="WP_243536440.1">
    <property type="nucleotide sequence ID" value="NZ_CP093442.1"/>
</dbReference>
<dbReference type="PANTHER" id="PTHR12558">
    <property type="entry name" value="CELL DIVISION CYCLE 16,23,27"/>
    <property type="match status" value="1"/>
</dbReference>
<keyword evidence="1" id="KW-0802">TPR repeat</keyword>
<name>A0ABY4C6P2_9BACT</name>
<dbReference type="PROSITE" id="PS50293">
    <property type="entry name" value="TPR_REGION"/>
    <property type="match status" value="1"/>
</dbReference>
<dbReference type="PROSITE" id="PS50005">
    <property type="entry name" value="TPR"/>
    <property type="match status" value="1"/>
</dbReference>
<dbReference type="EMBL" id="CP093442">
    <property type="protein sequence ID" value="UOF00469.1"/>
    <property type="molecule type" value="Genomic_DNA"/>
</dbReference>
<proteinExistence type="predicted"/>
<protein>
    <submittedName>
        <fullName evidence="3">O-linked GlcNAc transferase</fullName>
    </submittedName>
</protein>
<accession>A0ABY4C6P2</accession>
<dbReference type="Gene3D" id="1.25.40.10">
    <property type="entry name" value="Tetratricopeptide repeat domain"/>
    <property type="match status" value="2"/>
</dbReference>
<dbReference type="Proteomes" id="UP000830116">
    <property type="component" value="Chromosome"/>
</dbReference>
<feature type="region of interest" description="Disordered" evidence="2">
    <location>
        <begin position="51"/>
        <end position="106"/>
    </location>
</feature>
<feature type="compositionally biased region" description="Low complexity" evidence="2">
    <location>
        <begin position="77"/>
        <end position="86"/>
    </location>
</feature>
<evidence type="ECO:0000256" key="1">
    <source>
        <dbReference type="PROSITE-ProRule" id="PRU00339"/>
    </source>
</evidence>
<keyword evidence="3" id="KW-0808">Transferase</keyword>
<dbReference type="SMART" id="SM00028">
    <property type="entry name" value="TPR"/>
    <property type="match status" value="4"/>
</dbReference>
<dbReference type="InterPro" id="IPR019734">
    <property type="entry name" value="TPR_rpt"/>
</dbReference>
<evidence type="ECO:0000313" key="3">
    <source>
        <dbReference type="EMBL" id="UOF00469.1"/>
    </source>
</evidence>
<dbReference type="GO" id="GO:0016740">
    <property type="term" value="F:transferase activity"/>
    <property type="evidence" value="ECO:0007669"/>
    <property type="project" value="UniProtKB-KW"/>
</dbReference>